<dbReference type="InterPro" id="IPR027031">
    <property type="entry name" value="Gly-tRNA_synthase/POLG2"/>
</dbReference>
<dbReference type="PANTHER" id="PTHR10745">
    <property type="entry name" value="GLYCYL-TRNA SYNTHETASE/DNA POLYMERASE SUBUNIT GAMMA-2"/>
    <property type="match status" value="1"/>
</dbReference>
<evidence type="ECO:0000313" key="1">
    <source>
        <dbReference type="EMBL" id="CAI9101207.1"/>
    </source>
</evidence>
<dbReference type="GO" id="GO:0004820">
    <property type="term" value="F:glycine-tRNA ligase activity"/>
    <property type="evidence" value="ECO:0007669"/>
    <property type="project" value="TreeGrafter"/>
</dbReference>
<protein>
    <submittedName>
        <fullName evidence="1">OLC1v1038478C1</fullName>
    </submittedName>
</protein>
<sequence length="63" mass="6902">MFQTSIGPSGTLPGYIRCETAQGIFVNIKDLYYYNGSKLHFATAQIGQAFRNEVGSSFCSIVC</sequence>
<name>A0AAV1D2Z1_OLDCO</name>
<accession>A0AAV1D2Z1</accession>
<gene>
    <name evidence="1" type="ORF">OLC1_LOCUS10853</name>
</gene>
<dbReference type="PANTHER" id="PTHR10745:SF0">
    <property type="entry name" value="GLYCINE--TRNA LIGASE"/>
    <property type="match status" value="1"/>
</dbReference>
<dbReference type="EMBL" id="OX459121">
    <property type="protein sequence ID" value="CAI9101207.1"/>
    <property type="molecule type" value="Genomic_DNA"/>
</dbReference>
<dbReference type="AlphaFoldDB" id="A0AAV1D2Z1"/>
<dbReference type="GO" id="GO:0070150">
    <property type="term" value="P:mitochondrial glycyl-tRNA aminoacylation"/>
    <property type="evidence" value="ECO:0007669"/>
    <property type="project" value="TreeGrafter"/>
</dbReference>
<dbReference type="PRINTS" id="PR01043">
    <property type="entry name" value="TRNASYNTHGLY"/>
</dbReference>
<dbReference type="GO" id="GO:0005739">
    <property type="term" value="C:mitochondrion"/>
    <property type="evidence" value="ECO:0007669"/>
    <property type="project" value="TreeGrafter"/>
</dbReference>
<dbReference type="Proteomes" id="UP001161247">
    <property type="component" value="Chromosome 4"/>
</dbReference>
<organism evidence="1 2">
    <name type="scientific">Oldenlandia corymbosa var. corymbosa</name>
    <dbReference type="NCBI Taxonomy" id="529605"/>
    <lineage>
        <taxon>Eukaryota</taxon>
        <taxon>Viridiplantae</taxon>
        <taxon>Streptophyta</taxon>
        <taxon>Embryophyta</taxon>
        <taxon>Tracheophyta</taxon>
        <taxon>Spermatophyta</taxon>
        <taxon>Magnoliopsida</taxon>
        <taxon>eudicotyledons</taxon>
        <taxon>Gunneridae</taxon>
        <taxon>Pentapetalae</taxon>
        <taxon>asterids</taxon>
        <taxon>lamiids</taxon>
        <taxon>Gentianales</taxon>
        <taxon>Rubiaceae</taxon>
        <taxon>Rubioideae</taxon>
        <taxon>Spermacoceae</taxon>
        <taxon>Hedyotis-Oldenlandia complex</taxon>
        <taxon>Oldenlandia</taxon>
    </lineage>
</organism>
<dbReference type="SUPFAM" id="SSF55681">
    <property type="entry name" value="Class II aaRS and biotin synthetases"/>
    <property type="match status" value="1"/>
</dbReference>
<dbReference type="InterPro" id="IPR045864">
    <property type="entry name" value="aa-tRNA-synth_II/BPL/LPL"/>
</dbReference>
<evidence type="ECO:0000313" key="2">
    <source>
        <dbReference type="Proteomes" id="UP001161247"/>
    </source>
</evidence>
<reference evidence="1" key="1">
    <citation type="submission" date="2023-03" db="EMBL/GenBank/DDBJ databases">
        <authorList>
            <person name="Julca I."/>
        </authorList>
    </citation>
    <scope>NUCLEOTIDE SEQUENCE</scope>
</reference>
<proteinExistence type="predicted"/>
<dbReference type="Gene3D" id="3.30.930.10">
    <property type="entry name" value="Bira Bifunctional Protein, Domain 2"/>
    <property type="match status" value="1"/>
</dbReference>
<keyword evidence="2" id="KW-1185">Reference proteome</keyword>